<dbReference type="EMBL" id="KZ819938">
    <property type="protein sequence ID" value="PWN50381.1"/>
    <property type="molecule type" value="Genomic_DNA"/>
</dbReference>
<evidence type="ECO:0000313" key="2">
    <source>
        <dbReference type="Proteomes" id="UP000245626"/>
    </source>
</evidence>
<name>A0ACD0NX45_9BASI</name>
<organism evidence="1 2">
    <name type="scientific">Violaceomyces palustris</name>
    <dbReference type="NCBI Taxonomy" id="1673888"/>
    <lineage>
        <taxon>Eukaryota</taxon>
        <taxon>Fungi</taxon>
        <taxon>Dikarya</taxon>
        <taxon>Basidiomycota</taxon>
        <taxon>Ustilaginomycotina</taxon>
        <taxon>Ustilaginomycetes</taxon>
        <taxon>Violaceomycetales</taxon>
        <taxon>Violaceomycetaceae</taxon>
        <taxon>Violaceomyces</taxon>
    </lineage>
</organism>
<accession>A0ACD0NX45</accession>
<protein>
    <submittedName>
        <fullName evidence="1">Concanavalin A-like lectin/glucanase</fullName>
    </submittedName>
</protein>
<reference evidence="1 2" key="1">
    <citation type="journal article" date="2018" name="Mol. Biol. Evol.">
        <title>Broad Genomic Sampling Reveals a Smut Pathogenic Ancestry of the Fungal Clade Ustilaginomycotina.</title>
        <authorList>
            <person name="Kijpornyongpan T."/>
            <person name="Mondo S.J."/>
            <person name="Barry K."/>
            <person name="Sandor L."/>
            <person name="Lee J."/>
            <person name="Lipzen A."/>
            <person name="Pangilinan J."/>
            <person name="LaButti K."/>
            <person name="Hainaut M."/>
            <person name="Henrissat B."/>
            <person name="Grigoriev I.V."/>
            <person name="Spatafora J.W."/>
            <person name="Aime M.C."/>
        </authorList>
    </citation>
    <scope>NUCLEOTIDE SEQUENCE [LARGE SCALE GENOMIC DNA]</scope>
    <source>
        <strain evidence="1 2">SA 807</strain>
    </source>
</reference>
<dbReference type="Proteomes" id="UP000245626">
    <property type="component" value="Unassembled WGS sequence"/>
</dbReference>
<proteinExistence type="predicted"/>
<gene>
    <name evidence="1" type="ORF">IE53DRAFT_368963</name>
</gene>
<keyword evidence="2" id="KW-1185">Reference proteome</keyword>
<sequence>MAAALMASPTSESFLLSDSEDVAGSSHQRRNLTSNSSHPSTKTFGFGSFIPDDSPEDDDELHAVEKDGRWDKGSHGFSWRGVWNVATLVALALSLLMLFLGYPVLSHFDKAYTTNGGFNLGGTNGSGQVPDLPIRALIDGDTEDQFKTIQLDGQDYNLVFSDEFNQPGRTFWPGDDPFWEAVDMHYAATGDYEWYSPEAVNTSDGALLIVLEEVENHNLNFRSGMVQSWNKFCFQGGYVEFSVKQPGKPNQQGYWPAAWLMGNLGRAGYLATTEGTWPYSYQGCDTGILENQTFTNGSGPYEALHSDAQYAASNGQISTLPGMRYPSCTCEGEDHPGPKNAVGRSAPEIDVMELQFQNHDGEKHIWASQSFQTAPFDKDYAWGNDTDQATVHNSSITEFNSYNGSPYQECVSSITQTPDNGFWGTEDEFVTMGLSYSPDWDGDGSGSITWYIDGKKTWTLQGSALGASTDMDISQRQIPTEPMYIIMNLGISSGFQWIDFDQTSQSSVQFPAKLAFDYVRVYQPKSSTVRVGCDPKDHPTADFIARHPEPYNNPNLTRWSDTVYDWPKNRIKDGC</sequence>
<evidence type="ECO:0000313" key="1">
    <source>
        <dbReference type="EMBL" id="PWN50381.1"/>
    </source>
</evidence>